<proteinExistence type="predicted"/>
<reference evidence="2" key="1">
    <citation type="journal article" date="2015" name="PLoS Genet.">
        <title>Genome Sequence and Transcriptome Analyses of Chrysochromulina tobin: Metabolic Tools for Enhanced Algal Fitness in the Prominent Order Prymnesiales (Haptophyceae).</title>
        <authorList>
            <person name="Hovde B.T."/>
            <person name="Deodato C.R."/>
            <person name="Hunsperger H.M."/>
            <person name="Ryken S.A."/>
            <person name="Yost W."/>
            <person name="Jha R.K."/>
            <person name="Patterson J."/>
            <person name="Monnat R.J. Jr."/>
            <person name="Barlow S.B."/>
            <person name="Starkenburg S.R."/>
            <person name="Cattolico R.A."/>
        </authorList>
    </citation>
    <scope>NUCLEOTIDE SEQUENCE</scope>
    <source>
        <strain evidence="2">CCMP291</strain>
    </source>
</reference>
<evidence type="ECO:0000313" key="2">
    <source>
        <dbReference type="Proteomes" id="UP000037460"/>
    </source>
</evidence>
<dbReference type="Proteomes" id="UP000037460">
    <property type="component" value="Unassembled WGS sequence"/>
</dbReference>
<comment type="caution">
    <text evidence="1">The sequence shown here is derived from an EMBL/GenBank/DDBJ whole genome shotgun (WGS) entry which is preliminary data.</text>
</comment>
<protein>
    <submittedName>
        <fullName evidence="1">Uncharacterized protein</fullName>
    </submittedName>
</protein>
<gene>
    <name evidence="1" type="ORF">Ctob_015273</name>
</gene>
<dbReference type="EMBL" id="JWZX01002038">
    <property type="protein sequence ID" value="KOO31323.1"/>
    <property type="molecule type" value="Genomic_DNA"/>
</dbReference>
<evidence type="ECO:0000313" key="1">
    <source>
        <dbReference type="EMBL" id="KOO31323.1"/>
    </source>
</evidence>
<keyword evidence="2" id="KW-1185">Reference proteome</keyword>
<sequence>MMSESVIDVLNGENFSVPSPPFAVLRAVSQIDCGTAFTSFFASCSSF</sequence>
<organism evidence="1 2">
    <name type="scientific">Chrysochromulina tobinii</name>
    <dbReference type="NCBI Taxonomy" id="1460289"/>
    <lineage>
        <taxon>Eukaryota</taxon>
        <taxon>Haptista</taxon>
        <taxon>Haptophyta</taxon>
        <taxon>Prymnesiophyceae</taxon>
        <taxon>Prymnesiales</taxon>
        <taxon>Chrysochromulinaceae</taxon>
        <taxon>Chrysochromulina</taxon>
    </lineage>
</organism>
<feature type="non-terminal residue" evidence="1">
    <location>
        <position position="47"/>
    </location>
</feature>
<name>A0A0M0JYW2_9EUKA</name>
<dbReference type="AlphaFoldDB" id="A0A0M0JYW2"/>
<accession>A0A0M0JYW2</accession>